<evidence type="ECO:0000259" key="2">
    <source>
        <dbReference type="Pfam" id="PF00149"/>
    </source>
</evidence>
<feature type="signal peptide" evidence="1">
    <location>
        <begin position="1"/>
        <end position="19"/>
    </location>
</feature>
<evidence type="ECO:0000313" key="3">
    <source>
        <dbReference type="EMBL" id="NIJ54170.1"/>
    </source>
</evidence>
<keyword evidence="4" id="KW-1185">Reference proteome</keyword>
<dbReference type="InterPro" id="IPR029052">
    <property type="entry name" value="Metallo-depent_PP-like"/>
</dbReference>
<dbReference type="Pfam" id="PF00149">
    <property type="entry name" value="Metallophos"/>
    <property type="match status" value="1"/>
</dbReference>
<dbReference type="InterPro" id="IPR051918">
    <property type="entry name" value="STPP_CPPED1"/>
</dbReference>
<dbReference type="SUPFAM" id="SSF56300">
    <property type="entry name" value="Metallo-dependent phosphatases"/>
    <property type="match status" value="1"/>
</dbReference>
<reference evidence="3 4" key="1">
    <citation type="submission" date="2020-03" db="EMBL/GenBank/DDBJ databases">
        <title>Genomic Encyclopedia of Type Strains, Phase IV (KMG-IV): sequencing the most valuable type-strain genomes for metagenomic binning, comparative biology and taxonomic classification.</title>
        <authorList>
            <person name="Goeker M."/>
        </authorList>
    </citation>
    <scope>NUCLEOTIDE SEQUENCE [LARGE SCALE GENOMIC DNA]</scope>
    <source>
        <strain evidence="3 4">DSM 102865</strain>
    </source>
</reference>
<dbReference type="RefSeq" id="WP_229211928.1">
    <property type="nucleotide sequence ID" value="NZ_JAASQJ010000003.1"/>
</dbReference>
<dbReference type="PANTHER" id="PTHR43143:SF1">
    <property type="entry name" value="SERINE_THREONINE-PROTEIN PHOSPHATASE CPPED1"/>
    <property type="match status" value="1"/>
</dbReference>
<dbReference type="EMBL" id="JAASQJ010000003">
    <property type="protein sequence ID" value="NIJ54170.1"/>
    <property type="molecule type" value="Genomic_DNA"/>
</dbReference>
<feature type="domain" description="Calcineurin-like phosphoesterase" evidence="2">
    <location>
        <begin position="56"/>
        <end position="227"/>
    </location>
</feature>
<name>A0ABX0URD5_9BACT</name>
<dbReference type="PROSITE" id="PS51257">
    <property type="entry name" value="PROKAR_LIPOPROTEIN"/>
    <property type="match status" value="1"/>
</dbReference>
<organism evidence="3 4">
    <name type="scientific">Dyadobacter arcticus</name>
    <dbReference type="NCBI Taxonomy" id="1078754"/>
    <lineage>
        <taxon>Bacteria</taxon>
        <taxon>Pseudomonadati</taxon>
        <taxon>Bacteroidota</taxon>
        <taxon>Cytophagia</taxon>
        <taxon>Cytophagales</taxon>
        <taxon>Spirosomataceae</taxon>
        <taxon>Dyadobacter</taxon>
    </lineage>
</organism>
<dbReference type="PANTHER" id="PTHR43143">
    <property type="entry name" value="METALLOPHOSPHOESTERASE, CALCINEURIN SUPERFAMILY"/>
    <property type="match status" value="1"/>
</dbReference>
<sequence length="268" mass="30905">MKKYISLALSCLATLTLSCDSFILYNPNEINLDRDERNLSEMNIKKIQAIPLRDTLKFILMGDTQRWYDESADFVKSANSQKDIAFVLHAGDISDFGINQEFKWVNEIMVKLNSPYLTVIGNHDIVANGPISYRKMYGSLDYSFDYGNHRFVFINTNSREYAFDGTVPNLSWLKSQLSNNPENKNIIVIGHVPPFDGDFDKKLEKDFSDLLGSNPNVKMSLYGHKHSFNNGEFYNDGVHYYVTTSMGARGYWVVRVWKDGYYLEKIEF</sequence>
<gene>
    <name evidence="3" type="ORF">FHS68_003352</name>
</gene>
<protein>
    <submittedName>
        <fullName evidence="3">3',5'-cyclic AMP phosphodiesterase CpdA</fullName>
    </submittedName>
</protein>
<dbReference type="Proteomes" id="UP001179181">
    <property type="component" value="Unassembled WGS sequence"/>
</dbReference>
<evidence type="ECO:0000256" key="1">
    <source>
        <dbReference type="SAM" id="SignalP"/>
    </source>
</evidence>
<dbReference type="Gene3D" id="3.60.21.10">
    <property type="match status" value="1"/>
</dbReference>
<accession>A0ABX0URD5</accession>
<feature type="chain" id="PRO_5045067115" evidence="1">
    <location>
        <begin position="20"/>
        <end position="268"/>
    </location>
</feature>
<proteinExistence type="predicted"/>
<keyword evidence="1" id="KW-0732">Signal</keyword>
<evidence type="ECO:0000313" key="4">
    <source>
        <dbReference type="Proteomes" id="UP001179181"/>
    </source>
</evidence>
<comment type="caution">
    <text evidence="3">The sequence shown here is derived from an EMBL/GenBank/DDBJ whole genome shotgun (WGS) entry which is preliminary data.</text>
</comment>
<dbReference type="InterPro" id="IPR004843">
    <property type="entry name" value="Calcineurin-like_PHP"/>
</dbReference>